<sequence>MRKALLILMLMLITAFVALAQTSSQAAPAAKPSAAAQPAVHAPARPTAIIDTTAGKMTCTLFPDKAPIGVENFIGLASGAKDWKNPVGTTKHGVPLYDGTIFHRVIPEFMVQGGDPAGTGSGPDPVPPFKNEVSSDLLFDRPGRLAYANAGPNTNSSQFFITEVATPHLNGGYTLFGQCDDATVALVKQIARMATDPQNDRPFRPVKINHITIVKGSAAAKPAATTAKPATGATSQKPAATPN</sequence>
<dbReference type="PANTHER" id="PTHR45625">
    <property type="entry name" value="PEPTIDYL-PROLYL CIS-TRANS ISOMERASE-RELATED"/>
    <property type="match status" value="1"/>
</dbReference>
<dbReference type="Pfam" id="PF00160">
    <property type="entry name" value="Pro_isomerase"/>
    <property type="match status" value="1"/>
</dbReference>
<comment type="similarity">
    <text evidence="1 4">Belongs to the cyclophilin-type PPIase family.</text>
</comment>
<dbReference type="GO" id="GO:0006457">
    <property type="term" value="P:protein folding"/>
    <property type="evidence" value="ECO:0007669"/>
    <property type="project" value="InterPro"/>
</dbReference>
<evidence type="ECO:0000313" key="8">
    <source>
        <dbReference type="Proteomes" id="UP000238701"/>
    </source>
</evidence>
<evidence type="ECO:0000256" key="5">
    <source>
        <dbReference type="SAM" id="MobiDB-lite"/>
    </source>
</evidence>
<dbReference type="InterPro" id="IPR002130">
    <property type="entry name" value="Cyclophilin-type_PPIase_dom"/>
</dbReference>
<dbReference type="Proteomes" id="UP000238701">
    <property type="component" value="Unassembled WGS sequence"/>
</dbReference>
<dbReference type="PROSITE" id="PS00170">
    <property type="entry name" value="CSA_PPIASE_1"/>
    <property type="match status" value="1"/>
</dbReference>
<dbReference type="PANTHER" id="PTHR45625:SF4">
    <property type="entry name" value="PEPTIDYLPROLYL ISOMERASE DOMAIN AND WD REPEAT-CONTAINING PROTEIN 1"/>
    <property type="match status" value="1"/>
</dbReference>
<dbReference type="EC" id="5.2.1.8" evidence="4"/>
<evidence type="ECO:0000313" key="7">
    <source>
        <dbReference type="EMBL" id="SPF32093.1"/>
    </source>
</evidence>
<keyword evidence="4" id="KW-0732">Signal</keyword>
<proteinExistence type="inferred from homology"/>
<evidence type="ECO:0000259" key="6">
    <source>
        <dbReference type="PROSITE" id="PS50072"/>
    </source>
</evidence>
<dbReference type="PRINTS" id="PR00153">
    <property type="entry name" value="CSAPPISMRASE"/>
</dbReference>
<protein>
    <recommendedName>
        <fullName evidence="4">Peptidyl-prolyl cis-trans isomerase</fullName>
        <shortName evidence="4">PPIase</shortName>
        <ecNumber evidence="4">5.2.1.8</ecNumber>
    </recommendedName>
</protein>
<dbReference type="SUPFAM" id="SSF50891">
    <property type="entry name" value="Cyclophilin-like"/>
    <property type="match status" value="1"/>
</dbReference>
<dbReference type="EMBL" id="OMOD01000006">
    <property type="protein sequence ID" value="SPF32093.1"/>
    <property type="molecule type" value="Genomic_DNA"/>
</dbReference>
<evidence type="ECO:0000256" key="4">
    <source>
        <dbReference type="RuleBase" id="RU363019"/>
    </source>
</evidence>
<evidence type="ECO:0000256" key="2">
    <source>
        <dbReference type="ARBA" id="ARBA00023110"/>
    </source>
</evidence>
<dbReference type="InterPro" id="IPR020892">
    <property type="entry name" value="Cyclophilin-type_PPIase_CS"/>
</dbReference>
<dbReference type="PROSITE" id="PS50072">
    <property type="entry name" value="CSA_PPIASE_2"/>
    <property type="match status" value="1"/>
</dbReference>
<name>A0A2U3JXD2_9BACT</name>
<organism evidence="7 8">
    <name type="scientific">Candidatus Sulfotelmatobacter kueseliae</name>
    <dbReference type="NCBI Taxonomy" id="2042962"/>
    <lineage>
        <taxon>Bacteria</taxon>
        <taxon>Pseudomonadati</taxon>
        <taxon>Acidobacteriota</taxon>
        <taxon>Terriglobia</taxon>
        <taxon>Terriglobales</taxon>
        <taxon>Candidatus Korobacteraceae</taxon>
        <taxon>Candidatus Sulfotelmatobacter</taxon>
    </lineage>
</organism>
<accession>A0A2U3JXD2</accession>
<feature type="region of interest" description="Disordered" evidence="5">
    <location>
        <begin position="217"/>
        <end position="243"/>
    </location>
</feature>
<keyword evidence="3 4" id="KW-0413">Isomerase</keyword>
<comment type="function">
    <text evidence="4">PPIases accelerate the folding of proteins. It catalyzes the cis-trans isomerization of proline imidic peptide bonds in oligopeptides.</text>
</comment>
<keyword evidence="2 4" id="KW-0697">Rotamase</keyword>
<dbReference type="AlphaFoldDB" id="A0A2U3JXD2"/>
<feature type="domain" description="PPIase cyclophilin-type" evidence="6">
    <location>
        <begin position="51"/>
        <end position="213"/>
    </location>
</feature>
<dbReference type="GO" id="GO:0003755">
    <property type="term" value="F:peptidyl-prolyl cis-trans isomerase activity"/>
    <property type="evidence" value="ECO:0007669"/>
    <property type="project" value="UniProtKB-UniRule"/>
</dbReference>
<dbReference type="Gene3D" id="2.40.100.10">
    <property type="entry name" value="Cyclophilin-like"/>
    <property type="match status" value="1"/>
</dbReference>
<feature type="signal peptide" evidence="4">
    <location>
        <begin position="1"/>
        <end position="20"/>
    </location>
</feature>
<comment type="catalytic activity">
    <reaction evidence="4">
        <text>[protein]-peptidylproline (omega=180) = [protein]-peptidylproline (omega=0)</text>
        <dbReference type="Rhea" id="RHEA:16237"/>
        <dbReference type="Rhea" id="RHEA-COMP:10747"/>
        <dbReference type="Rhea" id="RHEA-COMP:10748"/>
        <dbReference type="ChEBI" id="CHEBI:83833"/>
        <dbReference type="ChEBI" id="CHEBI:83834"/>
        <dbReference type="EC" id="5.2.1.8"/>
    </reaction>
</comment>
<gene>
    <name evidence="7" type="ORF">SBA1_1030027</name>
</gene>
<feature type="chain" id="PRO_5015370331" description="Peptidyl-prolyl cis-trans isomerase" evidence="4">
    <location>
        <begin position="21"/>
        <end position="243"/>
    </location>
</feature>
<evidence type="ECO:0000256" key="3">
    <source>
        <dbReference type="ARBA" id="ARBA00023235"/>
    </source>
</evidence>
<dbReference type="CDD" id="cd00317">
    <property type="entry name" value="cyclophilin"/>
    <property type="match status" value="1"/>
</dbReference>
<dbReference type="InterPro" id="IPR029000">
    <property type="entry name" value="Cyclophilin-like_dom_sf"/>
</dbReference>
<dbReference type="InterPro" id="IPR044666">
    <property type="entry name" value="Cyclophilin_A-like"/>
</dbReference>
<evidence type="ECO:0000256" key="1">
    <source>
        <dbReference type="ARBA" id="ARBA00007365"/>
    </source>
</evidence>
<feature type="compositionally biased region" description="Low complexity" evidence="5">
    <location>
        <begin position="217"/>
        <end position="235"/>
    </location>
</feature>
<reference evidence="8" key="1">
    <citation type="submission" date="2018-02" db="EMBL/GenBank/DDBJ databases">
        <authorList>
            <person name="Hausmann B."/>
        </authorList>
    </citation>
    <scope>NUCLEOTIDE SEQUENCE [LARGE SCALE GENOMIC DNA]</scope>
    <source>
        <strain evidence="8">Peat soil MAG SbA1</strain>
    </source>
</reference>